<accession>A0ABQ4CLZ1</accession>
<keyword evidence="8" id="KW-1185">Reference proteome</keyword>
<evidence type="ECO:0000256" key="3">
    <source>
        <dbReference type="ARBA" id="ARBA00023235"/>
    </source>
</evidence>
<dbReference type="PRINTS" id="PR00992">
    <property type="entry name" value="ALARACEMASE"/>
</dbReference>
<dbReference type="InterPro" id="IPR009006">
    <property type="entry name" value="Ala_racemase/Decarboxylase_C"/>
</dbReference>
<comment type="catalytic activity">
    <reaction evidence="4">
        <text>L-alanine = D-alanine</text>
        <dbReference type="Rhea" id="RHEA:20249"/>
        <dbReference type="ChEBI" id="CHEBI:57416"/>
        <dbReference type="ChEBI" id="CHEBI:57972"/>
        <dbReference type="EC" id="5.1.1.1"/>
    </reaction>
</comment>
<feature type="compositionally biased region" description="Basic and acidic residues" evidence="5">
    <location>
        <begin position="291"/>
        <end position="304"/>
    </location>
</feature>
<dbReference type="SUPFAM" id="SSF51419">
    <property type="entry name" value="PLP-binding barrel"/>
    <property type="match status" value="2"/>
</dbReference>
<dbReference type="CDD" id="cd00430">
    <property type="entry name" value="PLPDE_III_AR"/>
    <property type="match status" value="1"/>
</dbReference>
<evidence type="ECO:0000256" key="1">
    <source>
        <dbReference type="ARBA" id="ARBA00001933"/>
    </source>
</evidence>
<keyword evidence="3 4" id="KW-0413">Isomerase</keyword>
<comment type="cofactor">
    <cofactor evidence="1 4">
        <name>pyridoxal 5'-phosphate</name>
        <dbReference type="ChEBI" id="CHEBI:597326"/>
    </cofactor>
</comment>
<dbReference type="PANTHER" id="PTHR30511">
    <property type="entry name" value="ALANINE RACEMASE"/>
    <property type="match status" value="1"/>
</dbReference>
<evidence type="ECO:0000256" key="2">
    <source>
        <dbReference type="ARBA" id="ARBA00022898"/>
    </source>
</evidence>
<evidence type="ECO:0000256" key="5">
    <source>
        <dbReference type="SAM" id="MobiDB-lite"/>
    </source>
</evidence>
<feature type="binding site" evidence="4">
    <location>
        <position position="414"/>
    </location>
    <ligand>
        <name>substrate</name>
    </ligand>
</feature>
<dbReference type="InterPro" id="IPR029066">
    <property type="entry name" value="PLP-binding_barrel"/>
</dbReference>
<evidence type="ECO:0000256" key="4">
    <source>
        <dbReference type="HAMAP-Rule" id="MF_01201"/>
    </source>
</evidence>
<comment type="caution">
    <text evidence="7">The sequence shown here is derived from an EMBL/GenBank/DDBJ whole genome shotgun (WGS) entry which is preliminary data.</text>
</comment>
<evidence type="ECO:0000313" key="8">
    <source>
        <dbReference type="Proteomes" id="UP000604117"/>
    </source>
</evidence>
<gene>
    <name evidence="7" type="ORF">Asi02nite_18120</name>
</gene>
<dbReference type="SUPFAM" id="SSF50621">
    <property type="entry name" value="Alanine racemase C-terminal domain-like"/>
    <property type="match status" value="1"/>
</dbReference>
<dbReference type="Pfam" id="PF01168">
    <property type="entry name" value="Ala_racemase_N"/>
    <property type="match status" value="1"/>
</dbReference>
<feature type="region of interest" description="Disordered" evidence="5">
    <location>
        <begin position="227"/>
        <end position="305"/>
    </location>
</feature>
<dbReference type="SMART" id="SM01005">
    <property type="entry name" value="Ala_racemase_C"/>
    <property type="match status" value="1"/>
</dbReference>
<dbReference type="EMBL" id="BONE01000010">
    <property type="protein sequence ID" value="GIF72294.1"/>
    <property type="molecule type" value="Genomic_DNA"/>
</dbReference>
<protein>
    <recommendedName>
        <fullName evidence="4">Alanine racemase</fullName>
        <ecNumber evidence="4">5.1.1.1</ecNumber>
    </recommendedName>
</protein>
<feature type="compositionally biased region" description="Basic and acidic residues" evidence="5">
    <location>
        <begin position="227"/>
        <end position="258"/>
    </location>
</feature>
<dbReference type="PROSITE" id="PS00395">
    <property type="entry name" value="ALANINE_RACEMASE"/>
    <property type="match status" value="1"/>
</dbReference>
<dbReference type="InterPro" id="IPR000821">
    <property type="entry name" value="Ala_racemase"/>
</dbReference>
<evidence type="ECO:0000259" key="6">
    <source>
        <dbReference type="SMART" id="SM01005"/>
    </source>
</evidence>
<feature type="active site" description="Proton acceptor; specific for L-alanine" evidence="4">
    <location>
        <position position="366"/>
    </location>
</feature>
<feature type="compositionally biased region" description="Basic and acidic residues" evidence="5">
    <location>
        <begin position="269"/>
        <end position="281"/>
    </location>
</feature>
<dbReference type="HAMAP" id="MF_01201">
    <property type="entry name" value="Ala_racemase"/>
    <property type="match status" value="1"/>
</dbReference>
<dbReference type="Pfam" id="PF00842">
    <property type="entry name" value="Ala_racemase_C"/>
    <property type="match status" value="1"/>
</dbReference>
<feature type="binding site" evidence="4">
    <location>
        <position position="140"/>
    </location>
    <ligand>
        <name>substrate</name>
    </ligand>
</feature>
<comment type="pathway">
    <text evidence="4">Amino-acid biosynthesis; D-alanine biosynthesis; D-alanine from L-alanine: step 1/1.</text>
</comment>
<sequence>MAGWAGWAAARVQARIDLDALRANVRLLAARAGEAELMVVVKADAYGHGLVRCARAARSAGAAWLATAVPEEALALRAAGIDGRLLAWLWTPGGPFAPAVAADIDVSVSGQWDLASVAAAAASVGRRARVHLKIDSGLGRNGAPLRDWPALVRAAAAAEAAGSIRVVGIWSHLAMADEPGHPSLATQSAVFAGAVHLASQAGLHPSVRHLANSAATLLAPAARLDPARADRPPQTQHADHAGHPADARPHPAHADQRSHAQNATPPPDARPHPAHADRPSQEQDATPPPDARPDPAHAGKRPDASDLAASVVTDVRLDLVRVGLAAYGLSPAAGVSSADLGLRPVMTLASRFAAVKRVPAGQGVGYGLDHRTRGETTLGLVPVGYADGIPRSAGNVGEVWAAGKRRAIVGRISMDQFVVDLGDDPAAPGDEVLIFGPGDRGEPTAEDWARAAGTISYEIVARIGPGVPRIYSGDFA</sequence>
<proteinExistence type="inferred from homology"/>
<dbReference type="Proteomes" id="UP000604117">
    <property type="component" value="Unassembled WGS sequence"/>
</dbReference>
<dbReference type="EC" id="5.1.1.1" evidence="4"/>
<dbReference type="Gene3D" id="2.40.37.10">
    <property type="entry name" value="Lyase, Ornithine Decarboxylase, Chain A, domain 1"/>
    <property type="match status" value="1"/>
</dbReference>
<dbReference type="PANTHER" id="PTHR30511:SF0">
    <property type="entry name" value="ALANINE RACEMASE, CATABOLIC-RELATED"/>
    <property type="match status" value="1"/>
</dbReference>
<comment type="function">
    <text evidence="4">Catalyzes the interconversion of L-alanine and D-alanine. May also act on other amino acids.</text>
</comment>
<name>A0ABQ4CLZ1_9ACTN</name>
<dbReference type="InterPro" id="IPR001608">
    <property type="entry name" value="Ala_racemase_N"/>
</dbReference>
<feature type="active site" description="Proton acceptor; specific for D-alanine" evidence="4">
    <location>
        <position position="42"/>
    </location>
</feature>
<organism evidence="7 8">
    <name type="scientific">Asanoa siamensis</name>
    <dbReference type="NCBI Taxonomy" id="926357"/>
    <lineage>
        <taxon>Bacteria</taxon>
        <taxon>Bacillati</taxon>
        <taxon>Actinomycetota</taxon>
        <taxon>Actinomycetes</taxon>
        <taxon>Micromonosporales</taxon>
        <taxon>Micromonosporaceae</taxon>
        <taxon>Asanoa</taxon>
    </lineage>
</organism>
<feature type="modified residue" description="N6-(pyridoxal phosphate)lysine" evidence="4">
    <location>
        <position position="42"/>
    </location>
</feature>
<dbReference type="InterPro" id="IPR020622">
    <property type="entry name" value="Ala_racemase_pyridoxalP-BS"/>
</dbReference>
<reference evidence="7 8" key="1">
    <citation type="submission" date="2021-01" db="EMBL/GenBank/DDBJ databases">
        <title>Whole genome shotgun sequence of Asanoa siamensis NBRC 107932.</title>
        <authorList>
            <person name="Komaki H."/>
            <person name="Tamura T."/>
        </authorList>
    </citation>
    <scope>NUCLEOTIDE SEQUENCE [LARGE SCALE GENOMIC DNA]</scope>
    <source>
        <strain evidence="7 8">NBRC 107932</strain>
    </source>
</reference>
<dbReference type="Gene3D" id="3.20.20.10">
    <property type="entry name" value="Alanine racemase"/>
    <property type="match status" value="2"/>
</dbReference>
<keyword evidence="2 4" id="KW-0663">Pyridoxal phosphate</keyword>
<evidence type="ECO:0000313" key="7">
    <source>
        <dbReference type="EMBL" id="GIF72294.1"/>
    </source>
</evidence>
<feature type="domain" description="Alanine racemase C-terminal" evidence="6">
    <location>
        <begin position="345"/>
        <end position="472"/>
    </location>
</feature>
<dbReference type="InterPro" id="IPR011079">
    <property type="entry name" value="Ala_racemase_C"/>
</dbReference>
<comment type="similarity">
    <text evidence="4">Belongs to the alanine racemase family.</text>
</comment>